<proteinExistence type="predicted"/>
<dbReference type="AlphaFoldDB" id="A0AAV9NWT3"/>
<gene>
    <name evidence="2" type="ORF">LTR77_010057</name>
</gene>
<reference evidence="2 3" key="1">
    <citation type="submission" date="2023-08" db="EMBL/GenBank/DDBJ databases">
        <title>Black Yeasts Isolated from many extreme environments.</title>
        <authorList>
            <person name="Coleine C."/>
            <person name="Stajich J.E."/>
            <person name="Selbmann L."/>
        </authorList>
    </citation>
    <scope>NUCLEOTIDE SEQUENCE [LARGE SCALE GENOMIC DNA]</scope>
    <source>
        <strain evidence="2 3">CCFEE 5935</strain>
    </source>
</reference>
<accession>A0AAV9NWT3</accession>
<name>A0AAV9NWT3_9PEZI</name>
<dbReference type="GeneID" id="89931387"/>
<sequence length="575" mass="64531">MSPSPLEGEEDDHNISLEDLLRDPQHWDDSIYSQLEQDATPPPEAFGPYQTQTSRERAEQLRLSRADLSPSGSTVLNVQSCNHFEIPSSARVAVNMLTSSCSTLTSICLDWIMTAPSDRQEEITVEYPEWLKMYLDFFRLRFPRLKALQFRNNCDPDTRQPEGLYLLDRSQAKRPNVQSASETDTARADFSGLDTVCLDFMEAHTGLQCLAWPMDTFFSANGPSADVAPGIDAIIDRLSQSLLDLRVDAMFRLRGTPATDSHQCPDAAASARRRQFIEKFASRMTKLESIKIEGGVPRDERRETVRALHACPLKKIVMIGVSSQLGNTWGARGRDLGEHISSFDARDLEVEDKDTVFALGSKDPCTPPPDFDFEPSYGWSGSAPMLQTLASYHRNTVTELKFCGYSGAAILFQPTPITTPFLASLKHFHNLESLIISTWLSTTFEGARRDDEVIRFWIDSRSPSSTAIARFNPTDDDEEEGSWAKELRTKFAPDALARRARSFIGPFLSENVKTRKGGCHVRISICIGEAGGIFDMDMRVGSGRDGEDVCLGYEGPREELEEGRRRAKLENRRWF</sequence>
<dbReference type="RefSeq" id="XP_064654654.1">
    <property type="nucleotide sequence ID" value="XM_064807281.1"/>
</dbReference>
<keyword evidence="3" id="KW-1185">Reference proteome</keyword>
<feature type="region of interest" description="Disordered" evidence="1">
    <location>
        <begin position="1"/>
        <end position="20"/>
    </location>
</feature>
<protein>
    <submittedName>
        <fullName evidence="2">Uncharacterized protein</fullName>
    </submittedName>
</protein>
<comment type="caution">
    <text evidence="2">The sequence shown here is derived from an EMBL/GenBank/DDBJ whole genome shotgun (WGS) entry which is preliminary data.</text>
</comment>
<organism evidence="2 3">
    <name type="scientific">Saxophila tyrrhenica</name>
    <dbReference type="NCBI Taxonomy" id="1690608"/>
    <lineage>
        <taxon>Eukaryota</taxon>
        <taxon>Fungi</taxon>
        <taxon>Dikarya</taxon>
        <taxon>Ascomycota</taxon>
        <taxon>Pezizomycotina</taxon>
        <taxon>Dothideomycetes</taxon>
        <taxon>Dothideomycetidae</taxon>
        <taxon>Mycosphaerellales</taxon>
        <taxon>Extremaceae</taxon>
        <taxon>Saxophila</taxon>
    </lineage>
</organism>
<dbReference type="EMBL" id="JAVRRT010000020">
    <property type="protein sequence ID" value="KAK5164361.1"/>
    <property type="molecule type" value="Genomic_DNA"/>
</dbReference>
<evidence type="ECO:0000313" key="3">
    <source>
        <dbReference type="Proteomes" id="UP001337655"/>
    </source>
</evidence>
<dbReference type="Proteomes" id="UP001337655">
    <property type="component" value="Unassembled WGS sequence"/>
</dbReference>
<evidence type="ECO:0000256" key="1">
    <source>
        <dbReference type="SAM" id="MobiDB-lite"/>
    </source>
</evidence>
<evidence type="ECO:0000313" key="2">
    <source>
        <dbReference type="EMBL" id="KAK5164361.1"/>
    </source>
</evidence>
<feature type="region of interest" description="Disordered" evidence="1">
    <location>
        <begin position="27"/>
        <end position="55"/>
    </location>
</feature>